<comment type="caution">
    <text evidence="2">The sequence shown here is derived from an EMBL/GenBank/DDBJ whole genome shotgun (WGS) entry which is preliminary data.</text>
</comment>
<feature type="region of interest" description="Disordered" evidence="1">
    <location>
        <begin position="228"/>
        <end position="395"/>
    </location>
</feature>
<feature type="compositionally biased region" description="Acidic residues" evidence="1">
    <location>
        <begin position="318"/>
        <end position="329"/>
    </location>
</feature>
<reference evidence="2" key="1">
    <citation type="journal article" date="2021" name="Nat. Commun.">
        <title>Genetic determinants of endophytism in the Arabidopsis root mycobiome.</title>
        <authorList>
            <person name="Mesny F."/>
            <person name="Miyauchi S."/>
            <person name="Thiergart T."/>
            <person name="Pickel B."/>
            <person name="Atanasova L."/>
            <person name="Karlsson M."/>
            <person name="Huettel B."/>
            <person name="Barry K.W."/>
            <person name="Haridas S."/>
            <person name="Chen C."/>
            <person name="Bauer D."/>
            <person name="Andreopoulos W."/>
            <person name="Pangilinan J."/>
            <person name="LaButti K."/>
            <person name="Riley R."/>
            <person name="Lipzen A."/>
            <person name="Clum A."/>
            <person name="Drula E."/>
            <person name="Henrissat B."/>
            <person name="Kohler A."/>
            <person name="Grigoriev I.V."/>
            <person name="Martin F.M."/>
            <person name="Hacquard S."/>
        </authorList>
    </citation>
    <scope>NUCLEOTIDE SEQUENCE</scope>
    <source>
        <strain evidence="2">MPI-SDFR-AT-0073</strain>
    </source>
</reference>
<dbReference type="RefSeq" id="XP_045956723.1">
    <property type="nucleotide sequence ID" value="XM_046105981.1"/>
</dbReference>
<feature type="compositionally biased region" description="Basic and acidic residues" evidence="1">
    <location>
        <begin position="182"/>
        <end position="197"/>
    </location>
</feature>
<feature type="region of interest" description="Disordered" evidence="1">
    <location>
        <begin position="82"/>
        <end position="214"/>
    </location>
</feature>
<dbReference type="GeneID" id="70134872"/>
<accession>A0A9P8UHX6</accession>
<feature type="compositionally biased region" description="Polar residues" evidence="1">
    <location>
        <begin position="249"/>
        <end position="274"/>
    </location>
</feature>
<dbReference type="Proteomes" id="UP000758603">
    <property type="component" value="Unassembled WGS sequence"/>
</dbReference>
<feature type="compositionally biased region" description="Basic residues" evidence="1">
    <location>
        <begin position="334"/>
        <end position="354"/>
    </location>
</feature>
<organism evidence="2 3">
    <name type="scientific">Truncatella angustata</name>
    <dbReference type="NCBI Taxonomy" id="152316"/>
    <lineage>
        <taxon>Eukaryota</taxon>
        <taxon>Fungi</taxon>
        <taxon>Dikarya</taxon>
        <taxon>Ascomycota</taxon>
        <taxon>Pezizomycotina</taxon>
        <taxon>Sordariomycetes</taxon>
        <taxon>Xylariomycetidae</taxon>
        <taxon>Amphisphaeriales</taxon>
        <taxon>Sporocadaceae</taxon>
        <taxon>Truncatella</taxon>
    </lineage>
</organism>
<feature type="compositionally biased region" description="Polar residues" evidence="1">
    <location>
        <begin position="355"/>
        <end position="376"/>
    </location>
</feature>
<name>A0A9P8UHX6_9PEZI</name>
<dbReference type="EMBL" id="JAGPXC010000006">
    <property type="protein sequence ID" value="KAH6652445.1"/>
    <property type="molecule type" value="Genomic_DNA"/>
</dbReference>
<keyword evidence="3" id="KW-1185">Reference proteome</keyword>
<gene>
    <name evidence="2" type="ORF">BKA67DRAFT_648288</name>
</gene>
<feature type="compositionally biased region" description="Basic and acidic residues" evidence="1">
    <location>
        <begin position="87"/>
        <end position="104"/>
    </location>
</feature>
<feature type="region of interest" description="Disordered" evidence="1">
    <location>
        <begin position="19"/>
        <end position="61"/>
    </location>
</feature>
<feature type="compositionally biased region" description="Acidic residues" evidence="1">
    <location>
        <begin position="39"/>
        <end position="48"/>
    </location>
</feature>
<evidence type="ECO:0000256" key="1">
    <source>
        <dbReference type="SAM" id="MobiDB-lite"/>
    </source>
</evidence>
<feature type="compositionally biased region" description="Low complexity" evidence="1">
    <location>
        <begin position="49"/>
        <end position="60"/>
    </location>
</feature>
<sequence>MADAASRHAISFLSVATTSELLSRMPTGETLDDAVLVSSDDESDDDFSDSQSSTSSLPSLNELWQRGAQKLALGSTDTCHVNATTVSKHEEGDEGLEKGAKPNDESEETSQEDMPGLGHGNQDGKEGTVATHSFLSQHSPPRDPSVVNEGSDTDEDGPAEPRGAKSQQPAAPRCGIDGTGSEDGHNGNKLGLAEKPRNGLNNDNDIVMMLGEPGSQDEAVVDAAAQQLLQPPFEDASDTLTPRLEGQSPPGSHRNTPPSTQLQEVVDQQSTPVSDSYGEGDGACKGPPEAKRKLRPRPAALHQVFRSASEPSLASDDDRADEVEDTNDDDYTRRPQRKRRKNRSGLKASSKGHNRSNGTRKCSGQHNLSTPPSSKGNSDEEYATGTPTAAFEEWPLQDAVLKRVTEGGQMTFQFLGDQPSAFSMKRGMLSAADSDAGDFMQDDDEVQDGDEEYVVEQIRASRSGPTDSPSLAIKALSSASNGAKLQDSLRNQ</sequence>
<protein>
    <submittedName>
        <fullName evidence="2">Uncharacterized protein</fullName>
    </submittedName>
</protein>
<dbReference type="AlphaFoldDB" id="A0A9P8UHX6"/>
<feature type="compositionally biased region" description="Polar residues" evidence="1">
    <location>
        <begin position="130"/>
        <end position="139"/>
    </location>
</feature>
<evidence type="ECO:0000313" key="3">
    <source>
        <dbReference type="Proteomes" id="UP000758603"/>
    </source>
</evidence>
<dbReference type="OrthoDB" id="5095449at2759"/>
<proteinExistence type="predicted"/>
<evidence type="ECO:0000313" key="2">
    <source>
        <dbReference type="EMBL" id="KAH6652445.1"/>
    </source>
</evidence>